<accession>A0A7V7FY36</accession>
<dbReference type="InterPro" id="IPR023198">
    <property type="entry name" value="PGP-like_dom2"/>
</dbReference>
<dbReference type="InterPro" id="IPR006439">
    <property type="entry name" value="HAD-SF_hydro_IA"/>
</dbReference>
<reference evidence="5 6" key="1">
    <citation type="submission" date="2019-08" db="EMBL/GenBank/DDBJ databases">
        <title>Bioinformatics analysis of the strain L3 and L5.</title>
        <authorList>
            <person name="Li X."/>
        </authorList>
    </citation>
    <scope>NUCLEOTIDE SEQUENCE [LARGE SCALE GENOMIC DNA]</scope>
    <source>
        <strain evidence="5 6">L5</strain>
    </source>
</reference>
<dbReference type="InterPro" id="IPR036412">
    <property type="entry name" value="HAD-like_sf"/>
</dbReference>
<dbReference type="Pfam" id="PF13419">
    <property type="entry name" value="HAD_2"/>
    <property type="match status" value="1"/>
</dbReference>
<dbReference type="PANTHER" id="PTHR46193:SF10">
    <property type="entry name" value="6-PHOSPHOGLUCONATE PHOSPHATASE"/>
    <property type="match status" value="1"/>
</dbReference>
<comment type="similarity">
    <text evidence="2">Belongs to the HAD-like hydrolase superfamily. CbbY/CbbZ/Gph/YieH family.</text>
</comment>
<dbReference type="Gene3D" id="3.40.50.1000">
    <property type="entry name" value="HAD superfamily/HAD-like"/>
    <property type="match status" value="1"/>
</dbReference>
<protein>
    <submittedName>
        <fullName evidence="5">HAD family phosphatase</fullName>
    </submittedName>
</protein>
<dbReference type="Proteomes" id="UP000486760">
    <property type="component" value="Unassembled WGS sequence"/>
</dbReference>
<comment type="caution">
    <text evidence="5">The sequence shown here is derived from an EMBL/GenBank/DDBJ whole genome shotgun (WGS) entry which is preliminary data.</text>
</comment>
<dbReference type="InterPro" id="IPR023214">
    <property type="entry name" value="HAD_sf"/>
</dbReference>
<evidence type="ECO:0000313" key="6">
    <source>
        <dbReference type="Proteomes" id="UP000486760"/>
    </source>
</evidence>
<organism evidence="5 6">
    <name type="scientific">Billgrantia pellis</name>
    <dbReference type="NCBI Taxonomy" id="2606936"/>
    <lineage>
        <taxon>Bacteria</taxon>
        <taxon>Pseudomonadati</taxon>
        <taxon>Pseudomonadota</taxon>
        <taxon>Gammaproteobacteria</taxon>
        <taxon>Oceanospirillales</taxon>
        <taxon>Halomonadaceae</taxon>
        <taxon>Billgrantia</taxon>
    </lineage>
</organism>
<comment type="cofactor">
    <cofactor evidence="1">
        <name>Mg(2+)</name>
        <dbReference type="ChEBI" id="CHEBI:18420"/>
    </cofactor>
</comment>
<dbReference type="SUPFAM" id="SSF56784">
    <property type="entry name" value="HAD-like"/>
    <property type="match status" value="1"/>
</dbReference>
<dbReference type="InterPro" id="IPR041492">
    <property type="entry name" value="HAD_2"/>
</dbReference>
<dbReference type="SFLD" id="SFLDG01129">
    <property type="entry name" value="C1.5:_HAD__Beta-PGM__Phosphata"/>
    <property type="match status" value="1"/>
</dbReference>
<evidence type="ECO:0000313" key="5">
    <source>
        <dbReference type="EMBL" id="KAA0011144.1"/>
    </source>
</evidence>
<gene>
    <name evidence="5" type="ORF">F0A17_13530</name>
</gene>
<dbReference type="NCBIfam" id="TIGR01509">
    <property type="entry name" value="HAD-SF-IA-v3"/>
    <property type="match status" value="1"/>
</dbReference>
<evidence type="ECO:0000256" key="1">
    <source>
        <dbReference type="ARBA" id="ARBA00001946"/>
    </source>
</evidence>
<dbReference type="GO" id="GO:0046872">
    <property type="term" value="F:metal ion binding"/>
    <property type="evidence" value="ECO:0007669"/>
    <property type="project" value="UniProtKB-KW"/>
</dbReference>
<dbReference type="RefSeq" id="WP_149328888.1">
    <property type="nucleotide sequence ID" value="NZ_VTPY01000005.1"/>
</dbReference>
<dbReference type="Gene3D" id="1.10.150.240">
    <property type="entry name" value="Putative phosphatase, domain 2"/>
    <property type="match status" value="1"/>
</dbReference>
<evidence type="ECO:0000256" key="3">
    <source>
        <dbReference type="ARBA" id="ARBA00022723"/>
    </source>
</evidence>
<dbReference type="AlphaFoldDB" id="A0A7V7FY36"/>
<dbReference type="InterPro" id="IPR051600">
    <property type="entry name" value="Beta-PGM-like"/>
</dbReference>
<keyword evidence="6" id="KW-1185">Reference proteome</keyword>
<name>A0A7V7FY36_9GAMM</name>
<keyword evidence="4" id="KW-0460">Magnesium</keyword>
<evidence type="ECO:0000256" key="4">
    <source>
        <dbReference type="ARBA" id="ARBA00022842"/>
    </source>
</evidence>
<dbReference type="GO" id="GO:0003824">
    <property type="term" value="F:catalytic activity"/>
    <property type="evidence" value="ECO:0007669"/>
    <property type="project" value="UniProtKB-ARBA"/>
</dbReference>
<dbReference type="PANTHER" id="PTHR46193">
    <property type="entry name" value="6-PHOSPHOGLUCONATE PHOSPHATASE"/>
    <property type="match status" value="1"/>
</dbReference>
<sequence>MSAATLIFDCDGVLVDSETIAEATLLRQLADLLPDIPRDVALRQALGMTTASILAHLEGQSAHRLPDDALSRIDDAIEARLAEEVCAIEGVVETVAGLRLPLAIVSNSRRRRVVASLATTGLDAWLSEVPLFTAEQVQRPKPAPDLYLLAARSLGCAPHDCLVVEDSVSGVTAAHAAGMTVIGFTGASHIEDGHAERLSRAGAWQVLPSMHGLAALIDRWQEERQRRVTSPQAASAGKRSLR</sequence>
<keyword evidence="3" id="KW-0479">Metal-binding</keyword>
<dbReference type="SFLD" id="SFLDS00003">
    <property type="entry name" value="Haloacid_Dehalogenase"/>
    <property type="match status" value="1"/>
</dbReference>
<evidence type="ECO:0000256" key="2">
    <source>
        <dbReference type="ARBA" id="ARBA00006171"/>
    </source>
</evidence>
<dbReference type="EMBL" id="VTPY01000005">
    <property type="protein sequence ID" value="KAA0011144.1"/>
    <property type="molecule type" value="Genomic_DNA"/>
</dbReference>
<proteinExistence type="inferred from homology"/>